<proteinExistence type="predicted"/>
<accession>A0A165GL68</accession>
<protein>
    <submittedName>
        <fullName evidence="2">Uncharacterized protein</fullName>
    </submittedName>
</protein>
<dbReference type="InParanoid" id="A0A165GL68"/>
<evidence type="ECO:0000313" key="3">
    <source>
        <dbReference type="Proteomes" id="UP000076842"/>
    </source>
</evidence>
<reference evidence="2 3" key="1">
    <citation type="journal article" date="2016" name="Mol. Biol. Evol.">
        <title>Comparative Genomics of Early-Diverging Mushroom-Forming Fungi Provides Insights into the Origins of Lignocellulose Decay Capabilities.</title>
        <authorList>
            <person name="Nagy L.G."/>
            <person name="Riley R."/>
            <person name="Tritt A."/>
            <person name="Adam C."/>
            <person name="Daum C."/>
            <person name="Floudas D."/>
            <person name="Sun H."/>
            <person name="Yadav J.S."/>
            <person name="Pangilinan J."/>
            <person name="Larsson K.H."/>
            <person name="Matsuura K."/>
            <person name="Barry K."/>
            <person name="Labutti K."/>
            <person name="Kuo R."/>
            <person name="Ohm R.A."/>
            <person name="Bhattacharya S.S."/>
            <person name="Shirouzu T."/>
            <person name="Yoshinaga Y."/>
            <person name="Martin F.M."/>
            <person name="Grigoriev I.V."/>
            <person name="Hibbett D.S."/>
        </authorList>
    </citation>
    <scope>NUCLEOTIDE SEQUENCE [LARGE SCALE GENOMIC DNA]</scope>
    <source>
        <strain evidence="2 3">HHB12733</strain>
    </source>
</reference>
<keyword evidence="3" id="KW-1185">Reference proteome</keyword>
<organism evidence="2 3">
    <name type="scientific">Calocera cornea HHB12733</name>
    <dbReference type="NCBI Taxonomy" id="1353952"/>
    <lineage>
        <taxon>Eukaryota</taxon>
        <taxon>Fungi</taxon>
        <taxon>Dikarya</taxon>
        <taxon>Basidiomycota</taxon>
        <taxon>Agaricomycotina</taxon>
        <taxon>Dacrymycetes</taxon>
        <taxon>Dacrymycetales</taxon>
        <taxon>Dacrymycetaceae</taxon>
        <taxon>Calocera</taxon>
    </lineage>
</organism>
<evidence type="ECO:0000256" key="1">
    <source>
        <dbReference type="SAM" id="MobiDB-lite"/>
    </source>
</evidence>
<dbReference type="AlphaFoldDB" id="A0A165GL68"/>
<gene>
    <name evidence="2" type="ORF">CALCODRAFT_258832</name>
</gene>
<name>A0A165GL68_9BASI</name>
<sequence>MFSFSATPSCLQPALRMLLRPAASRSSASHMLVIRLRSCASSHPGEPRAHAAYEGEPVSQRGIADYDSRAFGELSLPAVRNSEQGVMEVKREKIPRAAGDSSAVTLAHTGGVNCTRAQAPIERSADATAYSWKQLRRPWCSDCPSLSSPHAPQPADLLSSCTGARPSAESR</sequence>
<dbReference type="EMBL" id="KV423954">
    <property type="protein sequence ID" value="KZT58209.1"/>
    <property type="molecule type" value="Genomic_DNA"/>
</dbReference>
<feature type="region of interest" description="Disordered" evidence="1">
    <location>
        <begin position="143"/>
        <end position="171"/>
    </location>
</feature>
<dbReference type="Proteomes" id="UP000076842">
    <property type="component" value="Unassembled WGS sequence"/>
</dbReference>
<evidence type="ECO:0000313" key="2">
    <source>
        <dbReference type="EMBL" id="KZT58209.1"/>
    </source>
</evidence>